<evidence type="ECO:0000256" key="11">
    <source>
        <dbReference type="SAM" id="Phobius"/>
    </source>
</evidence>
<keyword evidence="2 10" id="KW-0645">Protease</keyword>
<feature type="transmembrane region" description="Helical" evidence="11">
    <location>
        <begin position="34"/>
        <end position="56"/>
    </location>
</feature>
<comment type="similarity">
    <text evidence="10">Belongs to the peptidase M48 family.</text>
</comment>
<dbReference type="GO" id="GO:0006508">
    <property type="term" value="P:proteolysis"/>
    <property type="evidence" value="ECO:0007669"/>
    <property type="project" value="UniProtKB-KW"/>
</dbReference>
<feature type="transmembrane region" description="Helical" evidence="11">
    <location>
        <begin position="76"/>
        <end position="96"/>
    </location>
</feature>
<evidence type="ECO:0000256" key="7">
    <source>
        <dbReference type="ARBA" id="ARBA00022989"/>
    </source>
</evidence>
<evidence type="ECO:0000256" key="6">
    <source>
        <dbReference type="ARBA" id="ARBA00022833"/>
    </source>
</evidence>
<accession>A0A1V0N1J1</accession>
<dbReference type="KEGG" id="fai:FAD_0026"/>
<dbReference type="Pfam" id="PF01435">
    <property type="entry name" value="Peptidase_M48"/>
    <property type="match status" value="1"/>
</dbReference>
<keyword evidence="9 11" id="KW-0472">Membrane</keyword>
<proteinExistence type="inferred from homology"/>
<evidence type="ECO:0000256" key="5">
    <source>
        <dbReference type="ARBA" id="ARBA00022801"/>
    </source>
</evidence>
<evidence type="ECO:0000256" key="10">
    <source>
        <dbReference type="RuleBase" id="RU003983"/>
    </source>
</evidence>
<protein>
    <submittedName>
        <fullName evidence="13">Peptidase M48</fullName>
    </submittedName>
</protein>
<reference evidence="13 14" key="1">
    <citation type="submission" date="2011-10" db="EMBL/GenBank/DDBJ databases">
        <title>Metabolic and evolutionary patterns in the extreme acidophile Ferroplasma acidiphilum.</title>
        <authorList>
            <person name="Golyshina O.V."/>
            <person name="Kozyavkin S.A."/>
            <person name="Tatusov R.L."/>
            <person name="Slesarev A.I."/>
            <person name="Golyshin P.N."/>
        </authorList>
    </citation>
    <scope>NUCLEOTIDE SEQUENCE [LARGE SCALE GENOMIC DNA]</scope>
    <source>
        <strain evidence="14">Y</strain>
    </source>
</reference>
<evidence type="ECO:0000256" key="2">
    <source>
        <dbReference type="ARBA" id="ARBA00022670"/>
    </source>
</evidence>
<dbReference type="RefSeq" id="WP_081141246.1">
    <property type="nucleotide sequence ID" value="NZ_DAIDCF010000032.1"/>
</dbReference>
<keyword evidence="14" id="KW-1185">Reference proteome</keyword>
<feature type="transmembrane region" description="Helical" evidence="11">
    <location>
        <begin position="238"/>
        <end position="258"/>
    </location>
</feature>
<evidence type="ECO:0000256" key="8">
    <source>
        <dbReference type="ARBA" id="ARBA00023049"/>
    </source>
</evidence>
<feature type="domain" description="Peptidase M48" evidence="12">
    <location>
        <begin position="165"/>
        <end position="323"/>
    </location>
</feature>
<dbReference type="EMBL" id="CP015363">
    <property type="protein sequence ID" value="ARD83961.1"/>
    <property type="molecule type" value="Genomic_DNA"/>
</dbReference>
<dbReference type="Proteomes" id="UP000192050">
    <property type="component" value="Chromosome"/>
</dbReference>
<keyword evidence="5 10" id="KW-0378">Hydrolase</keyword>
<dbReference type="GO" id="GO:0046872">
    <property type="term" value="F:metal ion binding"/>
    <property type="evidence" value="ECO:0007669"/>
    <property type="project" value="UniProtKB-KW"/>
</dbReference>
<keyword evidence="3 11" id="KW-0812">Transmembrane</keyword>
<dbReference type="Gene3D" id="3.30.2010.10">
    <property type="entry name" value="Metalloproteases ('zincins'), catalytic domain"/>
    <property type="match status" value="1"/>
</dbReference>
<organism evidence="13 14">
    <name type="scientific">Ferroplasma acidiphilum</name>
    <dbReference type="NCBI Taxonomy" id="74969"/>
    <lineage>
        <taxon>Archaea</taxon>
        <taxon>Methanobacteriati</taxon>
        <taxon>Thermoplasmatota</taxon>
        <taxon>Thermoplasmata</taxon>
        <taxon>Thermoplasmatales</taxon>
        <taxon>Ferroplasmaceae</taxon>
        <taxon>Ferroplasma</taxon>
    </lineage>
</organism>
<dbReference type="AlphaFoldDB" id="A0A1V0N1J1"/>
<comment type="cofactor">
    <cofactor evidence="10">
        <name>Zn(2+)</name>
        <dbReference type="ChEBI" id="CHEBI:29105"/>
    </cofactor>
    <text evidence="10">Binds 1 zinc ion per subunit.</text>
</comment>
<evidence type="ECO:0000256" key="3">
    <source>
        <dbReference type="ARBA" id="ARBA00022692"/>
    </source>
</evidence>
<evidence type="ECO:0000256" key="1">
    <source>
        <dbReference type="ARBA" id="ARBA00022475"/>
    </source>
</evidence>
<dbReference type="PANTHER" id="PTHR43221:SF2">
    <property type="entry name" value="PROTEASE HTPX HOMOLOG"/>
    <property type="match status" value="1"/>
</dbReference>
<sequence>MDNFQKRIIIGTLYPISIFLFIPSIIIYHFTLLIWLITLTGSEFVAFILVFLGYLIDRKDKGITATFAEYLKFNSYGPLIVLILFFMFVSGYYIMTHTYIDTLIYINIVLIIFILLVLLQPISNIKYNRIPSIENNEDTKIQSILKVFRDYNITPHIKIIDTNSVKIANGYQSDKYYIYITSYLLSNLSESELEAVVAHEIGHLVMKHNLKHFLISWLALVFGINAFLLSFIEKKFYILIPIAIIFLYIFATLILPLLQRSDEVKADLFACKAVGADTVKSALVSIDNLNKTPLKFSPKYMYTFSLTLSHPSTTVRIKKINEWSQKHGEDKFPS</sequence>
<evidence type="ECO:0000313" key="13">
    <source>
        <dbReference type="EMBL" id="ARD83961.1"/>
    </source>
</evidence>
<feature type="transmembrane region" description="Helical" evidence="11">
    <location>
        <begin position="7"/>
        <end position="28"/>
    </location>
</feature>
<evidence type="ECO:0000259" key="12">
    <source>
        <dbReference type="Pfam" id="PF01435"/>
    </source>
</evidence>
<keyword evidence="7 11" id="KW-1133">Transmembrane helix</keyword>
<keyword evidence="4" id="KW-0479">Metal-binding</keyword>
<keyword evidence="6 10" id="KW-0862">Zinc</keyword>
<dbReference type="PANTHER" id="PTHR43221">
    <property type="entry name" value="PROTEASE HTPX"/>
    <property type="match status" value="1"/>
</dbReference>
<keyword evidence="8 10" id="KW-0482">Metalloprotease</keyword>
<feature type="transmembrane region" description="Helical" evidence="11">
    <location>
        <begin position="213"/>
        <end position="232"/>
    </location>
</feature>
<evidence type="ECO:0000256" key="4">
    <source>
        <dbReference type="ARBA" id="ARBA00022723"/>
    </source>
</evidence>
<name>A0A1V0N1J1_9ARCH</name>
<gene>
    <name evidence="13" type="ORF">FAD_0026</name>
</gene>
<dbReference type="InterPro" id="IPR001915">
    <property type="entry name" value="Peptidase_M48"/>
</dbReference>
<evidence type="ECO:0000256" key="9">
    <source>
        <dbReference type="ARBA" id="ARBA00023136"/>
    </source>
</evidence>
<evidence type="ECO:0000313" key="14">
    <source>
        <dbReference type="Proteomes" id="UP000192050"/>
    </source>
</evidence>
<dbReference type="GO" id="GO:0004222">
    <property type="term" value="F:metalloendopeptidase activity"/>
    <property type="evidence" value="ECO:0007669"/>
    <property type="project" value="InterPro"/>
</dbReference>
<dbReference type="InterPro" id="IPR050083">
    <property type="entry name" value="HtpX_protease"/>
</dbReference>
<keyword evidence="1" id="KW-1003">Cell membrane</keyword>
<dbReference type="STRING" id="74969.FAD_0026"/>
<feature type="transmembrane region" description="Helical" evidence="11">
    <location>
        <begin position="102"/>
        <end position="119"/>
    </location>
</feature>